<dbReference type="SUPFAM" id="SSF51230">
    <property type="entry name" value="Single hybrid motif"/>
    <property type="match status" value="1"/>
</dbReference>
<keyword evidence="10" id="KW-1185">Reference proteome</keyword>
<keyword evidence="5" id="KW-0012">Acyltransferase</keyword>
<dbReference type="InterPro" id="IPR004167">
    <property type="entry name" value="PSBD"/>
</dbReference>
<accession>A0ABU5K0S6</accession>
<evidence type="ECO:0000256" key="5">
    <source>
        <dbReference type="ARBA" id="ARBA00023315"/>
    </source>
</evidence>
<evidence type="ECO:0000256" key="1">
    <source>
        <dbReference type="ARBA" id="ARBA00001938"/>
    </source>
</evidence>
<feature type="compositionally biased region" description="Basic and acidic residues" evidence="6">
    <location>
        <begin position="107"/>
        <end position="119"/>
    </location>
</feature>
<keyword evidence="4" id="KW-0450">Lipoyl</keyword>
<organism evidence="9 10">
    <name type="scientific">Bacillus bingmayongensis</name>
    <dbReference type="NCBI Taxonomy" id="1150157"/>
    <lineage>
        <taxon>Bacteria</taxon>
        <taxon>Bacillati</taxon>
        <taxon>Bacillota</taxon>
        <taxon>Bacilli</taxon>
        <taxon>Bacillales</taxon>
        <taxon>Bacillaceae</taxon>
        <taxon>Bacillus</taxon>
    </lineage>
</organism>
<dbReference type="InterPro" id="IPR036625">
    <property type="entry name" value="E3-bd_dom_sf"/>
</dbReference>
<dbReference type="Gene3D" id="2.40.50.100">
    <property type="match status" value="1"/>
</dbReference>
<comment type="cofactor">
    <cofactor evidence="1">
        <name>(R)-lipoate</name>
        <dbReference type="ChEBI" id="CHEBI:83088"/>
    </cofactor>
</comment>
<dbReference type="PROSITE" id="PS00189">
    <property type="entry name" value="LIPOYL"/>
    <property type="match status" value="1"/>
</dbReference>
<dbReference type="PROSITE" id="PS51826">
    <property type="entry name" value="PSBD"/>
    <property type="match status" value="1"/>
</dbReference>
<dbReference type="PANTHER" id="PTHR43178:SF5">
    <property type="entry name" value="LIPOAMIDE ACYLTRANSFERASE COMPONENT OF BRANCHED-CHAIN ALPHA-KETO ACID DEHYDROGENASE COMPLEX, MITOCHONDRIAL"/>
    <property type="match status" value="1"/>
</dbReference>
<keyword evidence="3" id="KW-0808">Transferase</keyword>
<evidence type="ECO:0000256" key="2">
    <source>
        <dbReference type="ARBA" id="ARBA00007317"/>
    </source>
</evidence>
<sequence>MAVENITMPQLGESVTEGTISKWLVNVGDHVNKYDPLAEVMTDKVNAEVPSSFTGIVKELVAAEGDTLAVGEVVCVIQVEGADEVAATAVEEKTKEEPKAEVASSEKAPKVKQPTDGKPRFSPAVLKLAGEHNIDLDVVEGTGANGRITRKDILKLVE</sequence>
<gene>
    <name evidence="9" type="ORF">U2I54_19910</name>
</gene>
<evidence type="ECO:0000313" key="9">
    <source>
        <dbReference type="EMBL" id="MDZ5609265.1"/>
    </source>
</evidence>
<dbReference type="RefSeq" id="WP_374218786.1">
    <property type="nucleotide sequence ID" value="NZ_JAXOVW010000056.1"/>
</dbReference>
<feature type="region of interest" description="Disordered" evidence="6">
    <location>
        <begin position="89"/>
        <end position="122"/>
    </location>
</feature>
<proteinExistence type="inferred from homology"/>
<dbReference type="CDD" id="cd06849">
    <property type="entry name" value="lipoyl_domain"/>
    <property type="match status" value="1"/>
</dbReference>
<dbReference type="InterPro" id="IPR003016">
    <property type="entry name" value="2-oxoA_DH_lipoyl-BS"/>
</dbReference>
<evidence type="ECO:0000256" key="4">
    <source>
        <dbReference type="ARBA" id="ARBA00022823"/>
    </source>
</evidence>
<comment type="caution">
    <text evidence="9">The sequence shown here is derived from an EMBL/GenBank/DDBJ whole genome shotgun (WGS) entry which is preliminary data.</text>
</comment>
<evidence type="ECO:0000259" key="8">
    <source>
        <dbReference type="PROSITE" id="PS51826"/>
    </source>
</evidence>
<dbReference type="InterPro" id="IPR050743">
    <property type="entry name" value="2-oxoacid_DH_E2_comp"/>
</dbReference>
<feature type="domain" description="Peripheral subunit-binding (PSBD)" evidence="8">
    <location>
        <begin position="120"/>
        <end position="157"/>
    </location>
</feature>
<name>A0ABU5K0S6_9BACI</name>
<evidence type="ECO:0000256" key="6">
    <source>
        <dbReference type="SAM" id="MobiDB-lite"/>
    </source>
</evidence>
<dbReference type="Proteomes" id="UP001291930">
    <property type="component" value="Unassembled WGS sequence"/>
</dbReference>
<comment type="similarity">
    <text evidence="2">Belongs to the 2-oxoacid dehydrogenase family.</text>
</comment>
<dbReference type="Gene3D" id="4.10.320.10">
    <property type="entry name" value="E3-binding domain"/>
    <property type="match status" value="1"/>
</dbReference>
<protein>
    <submittedName>
        <fullName evidence="9">Biotin/lipoyl-containing protein</fullName>
    </submittedName>
</protein>
<evidence type="ECO:0000259" key="7">
    <source>
        <dbReference type="PROSITE" id="PS50968"/>
    </source>
</evidence>
<evidence type="ECO:0000256" key="3">
    <source>
        <dbReference type="ARBA" id="ARBA00022679"/>
    </source>
</evidence>
<evidence type="ECO:0000313" key="10">
    <source>
        <dbReference type="Proteomes" id="UP001291930"/>
    </source>
</evidence>
<feature type="non-terminal residue" evidence="9">
    <location>
        <position position="158"/>
    </location>
</feature>
<dbReference type="EMBL" id="JAXOVW010000056">
    <property type="protein sequence ID" value="MDZ5609265.1"/>
    <property type="molecule type" value="Genomic_DNA"/>
</dbReference>
<dbReference type="SUPFAM" id="SSF47005">
    <property type="entry name" value="Peripheral subunit-binding domain of 2-oxo acid dehydrogenase complex"/>
    <property type="match status" value="1"/>
</dbReference>
<reference evidence="10" key="1">
    <citation type="submission" date="2023-11" db="EMBL/GenBank/DDBJ databases">
        <title>Genome Sequence of Bacillus pseudomycoides stain BUPM19.</title>
        <authorList>
            <person name="Farhat A."/>
        </authorList>
    </citation>
    <scope>NUCLEOTIDE SEQUENCE [LARGE SCALE GENOMIC DNA]</scope>
    <source>
        <strain evidence="10">BUPM19</strain>
    </source>
</reference>
<dbReference type="InterPro" id="IPR000089">
    <property type="entry name" value="Biotin_lipoyl"/>
</dbReference>
<feature type="domain" description="Lipoyl-binding" evidence="7">
    <location>
        <begin position="3"/>
        <end position="78"/>
    </location>
</feature>
<dbReference type="PROSITE" id="PS50968">
    <property type="entry name" value="BIOTINYL_LIPOYL"/>
    <property type="match status" value="1"/>
</dbReference>
<dbReference type="Pfam" id="PF00364">
    <property type="entry name" value="Biotin_lipoyl"/>
    <property type="match status" value="1"/>
</dbReference>
<dbReference type="InterPro" id="IPR011053">
    <property type="entry name" value="Single_hybrid_motif"/>
</dbReference>
<dbReference type="Pfam" id="PF02817">
    <property type="entry name" value="E3_binding"/>
    <property type="match status" value="1"/>
</dbReference>
<dbReference type="PANTHER" id="PTHR43178">
    <property type="entry name" value="DIHYDROLIPOAMIDE ACETYLTRANSFERASE COMPONENT OF PYRUVATE DEHYDROGENASE COMPLEX"/>
    <property type="match status" value="1"/>
</dbReference>
<feature type="compositionally biased region" description="Basic and acidic residues" evidence="6">
    <location>
        <begin position="90"/>
        <end position="100"/>
    </location>
</feature>